<name>A0A7X9FRN3_9DELT</name>
<feature type="domain" description="RCK C-terminal" evidence="9">
    <location>
        <begin position="289"/>
        <end position="373"/>
    </location>
</feature>
<feature type="transmembrane region" description="Helical" evidence="8">
    <location>
        <begin position="106"/>
        <end position="130"/>
    </location>
</feature>
<dbReference type="InterPro" id="IPR050144">
    <property type="entry name" value="AAE_transporter"/>
</dbReference>
<evidence type="ECO:0000256" key="4">
    <source>
        <dbReference type="ARBA" id="ARBA00022475"/>
    </source>
</evidence>
<dbReference type="PANTHER" id="PTHR30445:SF3">
    <property type="entry name" value="TRANSPORT PROTEIN YIDE-RELATED"/>
    <property type="match status" value="1"/>
</dbReference>
<feature type="transmembrane region" description="Helical" evidence="8">
    <location>
        <begin position="51"/>
        <end position="71"/>
    </location>
</feature>
<dbReference type="PROSITE" id="PS51202">
    <property type="entry name" value="RCK_C"/>
    <property type="match status" value="2"/>
</dbReference>
<keyword evidence="3" id="KW-0813">Transport</keyword>
<evidence type="ECO:0000256" key="1">
    <source>
        <dbReference type="ARBA" id="ARBA00004651"/>
    </source>
</evidence>
<evidence type="ECO:0000256" key="3">
    <source>
        <dbReference type="ARBA" id="ARBA00022448"/>
    </source>
</evidence>
<dbReference type="InterPro" id="IPR036721">
    <property type="entry name" value="RCK_C_sf"/>
</dbReference>
<feature type="transmembrane region" description="Helical" evidence="8">
    <location>
        <begin position="21"/>
        <end position="44"/>
    </location>
</feature>
<dbReference type="InterPro" id="IPR006037">
    <property type="entry name" value="RCK_C"/>
</dbReference>
<keyword evidence="4" id="KW-1003">Cell membrane</keyword>
<feature type="transmembrane region" description="Helical" evidence="8">
    <location>
        <begin position="448"/>
        <end position="466"/>
    </location>
</feature>
<comment type="caution">
    <text evidence="10">The sequence shown here is derived from an EMBL/GenBank/DDBJ whole genome shotgun (WGS) entry which is preliminary data.</text>
</comment>
<dbReference type="InterPro" id="IPR006512">
    <property type="entry name" value="YidE_YbjL"/>
</dbReference>
<dbReference type="GO" id="GO:0008324">
    <property type="term" value="F:monoatomic cation transmembrane transporter activity"/>
    <property type="evidence" value="ECO:0007669"/>
    <property type="project" value="InterPro"/>
</dbReference>
<dbReference type="Gene3D" id="3.30.70.1450">
    <property type="entry name" value="Regulator of K+ conductance, C-terminal domain"/>
    <property type="match status" value="2"/>
</dbReference>
<dbReference type="Proteomes" id="UP000524246">
    <property type="component" value="Unassembled WGS sequence"/>
</dbReference>
<feature type="transmembrane region" description="Helical" evidence="8">
    <location>
        <begin position="77"/>
        <end position="94"/>
    </location>
</feature>
<dbReference type="GO" id="GO:0005886">
    <property type="term" value="C:plasma membrane"/>
    <property type="evidence" value="ECO:0007669"/>
    <property type="project" value="UniProtKB-SubCell"/>
</dbReference>
<feature type="domain" description="RCK C-terminal" evidence="9">
    <location>
        <begin position="206"/>
        <end position="286"/>
    </location>
</feature>
<keyword evidence="5 8" id="KW-0812">Transmembrane</keyword>
<dbReference type="EMBL" id="JAAZON010000230">
    <property type="protein sequence ID" value="NMC62606.1"/>
    <property type="molecule type" value="Genomic_DNA"/>
</dbReference>
<dbReference type="Pfam" id="PF02080">
    <property type="entry name" value="TrkA_C"/>
    <property type="match status" value="2"/>
</dbReference>
<evidence type="ECO:0000256" key="2">
    <source>
        <dbReference type="ARBA" id="ARBA00009854"/>
    </source>
</evidence>
<evidence type="ECO:0000313" key="10">
    <source>
        <dbReference type="EMBL" id="NMC62606.1"/>
    </source>
</evidence>
<feature type="transmembrane region" description="Helical" evidence="8">
    <location>
        <begin position="407"/>
        <end position="427"/>
    </location>
</feature>
<dbReference type="GO" id="GO:0006813">
    <property type="term" value="P:potassium ion transport"/>
    <property type="evidence" value="ECO:0007669"/>
    <property type="project" value="InterPro"/>
</dbReference>
<feature type="transmembrane region" description="Helical" evidence="8">
    <location>
        <begin position="383"/>
        <end position="401"/>
    </location>
</feature>
<evidence type="ECO:0000259" key="9">
    <source>
        <dbReference type="PROSITE" id="PS51202"/>
    </source>
</evidence>
<comment type="similarity">
    <text evidence="2">Belongs to the AAE transporter (TC 2.A.81) family.</text>
</comment>
<proteinExistence type="inferred from homology"/>
<protein>
    <recommendedName>
        <fullName evidence="9">RCK C-terminal domain-containing protein</fullName>
    </recommendedName>
</protein>
<feature type="non-terminal residue" evidence="10">
    <location>
        <position position="484"/>
    </location>
</feature>
<dbReference type="AlphaFoldDB" id="A0A7X9FRN3"/>
<evidence type="ECO:0000256" key="5">
    <source>
        <dbReference type="ARBA" id="ARBA00022692"/>
    </source>
</evidence>
<evidence type="ECO:0000256" key="7">
    <source>
        <dbReference type="ARBA" id="ARBA00023136"/>
    </source>
</evidence>
<dbReference type="PANTHER" id="PTHR30445">
    <property type="entry name" value="K(+)_H(+) ANTIPORTER SUBUNIT KHTT"/>
    <property type="match status" value="1"/>
</dbReference>
<keyword evidence="6 8" id="KW-1133">Transmembrane helix</keyword>
<keyword evidence="7 8" id="KW-0472">Membrane</keyword>
<dbReference type="NCBIfam" id="TIGR01625">
    <property type="entry name" value="YidE_YbjL_dupl"/>
    <property type="match status" value="1"/>
</dbReference>
<feature type="transmembrane region" description="Helical" evidence="8">
    <location>
        <begin position="171"/>
        <end position="191"/>
    </location>
</feature>
<comment type="subcellular location">
    <subcellularLocation>
        <location evidence="1">Cell membrane</location>
        <topology evidence="1">Multi-pass membrane protein</topology>
    </subcellularLocation>
</comment>
<sequence>MYKICSIVQGTLWSLSFFDKLIMSIFASDVFVVLFLILVLGFALGRYKVKGVSLGTAGVLFSALIFGHFGFHIPKEIMEMGLLLFVYAVGLQAGPHFFRNFRRVGMHFFVVILVSIISGTIAAILVGWYLNLRADLTVGILTGALTNTPALASAIDVVTRQGLGQGSMVSVGYGIAYPFSMLGVVLLMQWLPRLLAKDLPSEEAKWKAESLQEYPSLMAKQFLITNSNCDGKTIRELNPGRMCDANISRLRRGNDIFTVKPETVLKCGDIVRAVGSLKELDLLRVLFGEETDISMDLNQNIVSVDIEVSDDSISLKTLGELHVLEKYGVIITRLRRGDVEFSPNGNTVLLLGDQLRIVGERSAVDDFINLIGRDESRLDETTMLPFLLGLLLGVAAGNIPFPLPGGMSIRLGGAGGVFLVSLGLSHYGSVGRFGFFVPQAAKNFSREFGLMLFLAGAGTIAGAQFFEVLMEQGIALFIGGAFVT</sequence>
<dbReference type="SUPFAM" id="SSF116726">
    <property type="entry name" value="TrkA C-terminal domain-like"/>
    <property type="match status" value="2"/>
</dbReference>
<evidence type="ECO:0000313" key="11">
    <source>
        <dbReference type="Proteomes" id="UP000524246"/>
    </source>
</evidence>
<dbReference type="Pfam" id="PF06826">
    <property type="entry name" value="Asp-Al_Ex"/>
    <property type="match status" value="2"/>
</dbReference>
<evidence type="ECO:0000256" key="8">
    <source>
        <dbReference type="SAM" id="Phobius"/>
    </source>
</evidence>
<gene>
    <name evidence="10" type="ORF">GYA55_05490</name>
</gene>
<evidence type="ECO:0000256" key="6">
    <source>
        <dbReference type="ARBA" id="ARBA00022989"/>
    </source>
</evidence>
<reference evidence="10 11" key="1">
    <citation type="journal article" date="2020" name="Biotechnol. Biofuels">
        <title>New insights from the biogas microbiome by comprehensive genome-resolved metagenomics of nearly 1600 species originating from multiple anaerobic digesters.</title>
        <authorList>
            <person name="Campanaro S."/>
            <person name="Treu L."/>
            <person name="Rodriguez-R L.M."/>
            <person name="Kovalovszki A."/>
            <person name="Ziels R.M."/>
            <person name="Maus I."/>
            <person name="Zhu X."/>
            <person name="Kougias P.G."/>
            <person name="Basile A."/>
            <person name="Luo G."/>
            <person name="Schluter A."/>
            <person name="Konstantinidis K.T."/>
            <person name="Angelidaki I."/>
        </authorList>
    </citation>
    <scope>NUCLEOTIDE SEQUENCE [LARGE SCALE GENOMIC DNA]</scope>
    <source>
        <strain evidence="10">AS27yjCOA_65</strain>
    </source>
</reference>
<accession>A0A7X9FRN3</accession>
<organism evidence="10 11">
    <name type="scientific">SAR324 cluster bacterium</name>
    <dbReference type="NCBI Taxonomy" id="2024889"/>
    <lineage>
        <taxon>Bacteria</taxon>
        <taxon>Deltaproteobacteria</taxon>
        <taxon>SAR324 cluster</taxon>
    </lineage>
</organism>